<gene>
    <name evidence="2" type="ordered locus">RALTA_B0967</name>
</gene>
<dbReference type="EMBL" id="CU633750">
    <property type="protein sequence ID" value="CAQ71578.1"/>
    <property type="molecule type" value="Genomic_DNA"/>
</dbReference>
<dbReference type="HOGENOM" id="CLU_1710221_0_0_4"/>
<sequence length="153" mass="16589">MSELAQAINAAVAEELGLTVEPIDGAEGLPEGAFGDPLPEPEVKHPVPPMEPEKLKELARAYLRGEIFTDRQCQQPNDLHLAFMPIVFGALSAFDVGTLGLIYEFWSEAGPRSINGMPTFFSMRMLNREDATTLAGYVEKLAEAEKNALAALG</sequence>
<protein>
    <submittedName>
        <fullName evidence="2">Uncharacterized protein</fullName>
    </submittedName>
</protein>
<dbReference type="AlphaFoldDB" id="B3R9K3"/>
<evidence type="ECO:0000313" key="3">
    <source>
        <dbReference type="Proteomes" id="UP000001692"/>
    </source>
</evidence>
<name>B3R9K3_CUPTR</name>
<evidence type="ECO:0000313" key="2">
    <source>
        <dbReference type="EMBL" id="CAQ71578.1"/>
    </source>
</evidence>
<dbReference type="RefSeq" id="WP_012355798.1">
    <property type="nucleotide sequence ID" value="NC_010530.1"/>
</dbReference>
<dbReference type="KEGG" id="cti:RALTA_B0967"/>
<proteinExistence type="predicted"/>
<evidence type="ECO:0000256" key="1">
    <source>
        <dbReference type="SAM" id="MobiDB-lite"/>
    </source>
</evidence>
<organism evidence="2 3">
    <name type="scientific">Cupriavidus taiwanensis (strain DSM 17343 / BCRC 17206 / CCUG 44338 / CIP 107171 / LMG 19424 / R1)</name>
    <name type="common">Ralstonia taiwanensis (strain LMG 19424)</name>
    <dbReference type="NCBI Taxonomy" id="977880"/>
    <lineage>
        <taxon>Bacteria</taxon>
        <taxon>Pseudomonadati</taxon>
        <taxon>Pseudomonadota</taxon>
        <taxon>Betaproteobacteria</taxon>
        <taxon>Burkholderiales</taxon>
        <taxon>Burkholderiaceae</taxon>
        <taxon>Cupriavidus</taxon>
    </lineage>
</organism>
<dbReference type="BioCyc" id="CTAI977880:RALTA_RS20340-MONOMER"/>
<feature type="region of interest" description="Disordered" evidence="1">
    <location>
        <begin position="28"/>
        <end position="49"/>
    </location>
</feature>
<keyword evidence="3" id="KW-1185">Reference proteome</keyword>
<dbReference type="Proteomes" id="UP000001692">
    <property type="component" value="Chromosome 2"/>
</dbReference>
<accession>B3R9K3</accession>
<reference evidence="2 3" key="1">
    <citation type="journal article" date="2008" name="Genome Res.">
        <title>Genome sequence of the beta-rhizobium Cupriavidus taiwanensis and comparative genomics of rhizobia.</title>
        <authorList>
            <person name="Amadou C."/>
            <person name="Pascal G."/>
            <person name="Mangenot S."/>
            <person name="Glew M."/>
            <person name="Bontemps C."/>
            <person name="Capela D."/>
            <person name="Carrere S."/>
            <person name="Cruveiller S."/>
            <person name="Dossat C."/>
            <person name="Lajus A."/>
            <person name="Marchetti M."/>
            <person name="Poinsot V."/>
            <person name="Rouy Z."/>
            <person name="Servin B."/>
            <person name="Saad M."/>
            <person name="Schenowitz C."/>
            <person name="Barbe V."/>
            <person name="Batut J."/>
            <person name="Medigue C."/>
            <person name="Masson-Boivin C."/>
        </authorList>
    </citation>
    <scope>NUCLEOTIDE SEQUENCE [LARGE SCALE GENOMIC DNA]</scope>
    <source>
        <strain evidence="3">DSM 17343 / BCRC 17206 / CCUG 44338 / CIP 107171 / LMG 19424 / R1</strain>
    </source>
</reference>
<dbReference type="GeneID" id="29764643"/>